<keyword evidence="8 15" id="KW-0413">Isomerase</keyword>
<dbReference type="InterPro" id="IPR000380">
    <property type="entry name" value="Topo_IA"/>
</dbReference>
<evidence type="ECO:0000256" key="11">
    <source>
        <dbReference type="ARBA" id="ARBA00032235"/>
    </source>
</evidence>
<evidence type="ECO:0000256" key="13">
    <source>
        <dbReference type="SAM" id="MobiDB-lite"/>
    </source>
</evidence>
<dbReference type="InterPro" id="IPR023406">
    <property type="entry name" value="Topo_IA_AS"/>
</dbReference>
<evidence type="ECO:0000256" key="12">
    <source>
        <dbReference type="ARBA" id="ARBA00032877"/>
    </source>
</evidence>
<dbReference type="SMART" id="SM00437">
    <property type="entry name" value="TOP1Ac"/>
    <property type="match status" value="1"/>
</dbReference>
<keyword evidence="5" id="KW-0460">Magnesium</keyword>
<protein>
    <recommendedName>
        <fullName evidence="3">DNA topoisomerase</fullName>
        <ecNumber evidence="3">5.6.2.1</ecNumber>
    </recommendedName>
    <alternativeName>
        <fullName evidence="12">Omega-protein</fullName>
    </alternativeName>
    <alternativeName>
        <fullName evidence="11">Relaxing enzyme</fullName>
    </alternativeName>
    <alternativeName>
        <fullName evidence="9">Swivelase</fullName>
    </alternativeName>
    <alternativeName>
        <fullName evidence="10">Untwisting enzyme</fullName>
    </alternativeName>
</protein>
<evidence type="ECO:0000313" key="16">
    <source>
        <dbReference type="Proteomes" id="UP001597218"/>
    </source>
</evidence>
<dbReference type="SMART" id="SM00436">
    <property type="entry name" value="TOP1Bc"/>
    <property type="match status" value="1"/>
</dbReference>
<dbReference type="RefSeq" id="WP_381536747.1">
    <property type="nucleotide sequence ID" value="NZ_JBHUGI010000021.1"/>
</dbReference>
<keyword evidence="4" id="KW-0479">Metal-binding</keyword>
<dbReference type="EC" id="5.6.2.1" evidence="3"/>
<dbReference type="GO" id="GO:0003917">
    <property type="term" value="F:DNA topoisomerase type I (single strand cut, ATP-independent) activity"/>
    <property type="evidence" value="ECO:0007669"/>
    <property type="project" value="UniProtKB-EC"/>
</dbReference>
<dbReference type="InterPro" id="IPR003602">
    <property type="entry name" value="Topo_IA_DNA-bd_dom"/>
</dbReference>
<sequence length="707" mass="79684">MKPVILAEKPSQGKAYADAFKVKRHEGYLEILPSPIFPVGAYITWGIGHLVELKEPKAYDPKWTKWSLASLPILPDRYEFQVAKGKSKQFNTVKKLIMATDTVINGCDVDREGSNIFYSIFNQTGAKNKTIKRLWINSLEVDEVRKGFSNLLDNQKDLLMYEEAKARQISDWLVGMNGSRLYTLLLQKRGLRDVFSIGRVQSPTVYLIYQRQKDIDDFVSEPFFEIESTFTAEHGQYKGKAKAKDQNKDVIVALLRKHELSPKSPGIVASVKHVEKRTPPPQLHSLSTLQAKANRLWKTSPANVLKIMQGLYEKKIVTYPRTDSRHITPSEFSYLAGQVEEYQKVINHPFTVASLAPKKRFVDSSKVQEHYAIIPTKKIPSQAVLAGLSTDERNLYEEVVRTTLAIFHTDYLYTETKVTTDVNGLPFFTTGKTERDKGWKALFSRSEKESEKDDTALPPLHQNEPVQSNIGIKEGKTMPPKPYTEGQLIAMMKTAGKLVEDKEETDILKEIEGLGTEATRSGIIETIKRHDYIQVKKNIVSITDKGRVLCQAIEGNLLASPSMTAKWETYLRKIGTGEGTPEHFLGNISKFIFKLLEDVPKQLNSQNIVMNTTATPRPKRDGDVAPCPKCKNGVIVDRKKFYGCSAYASGCKQTFPSIFLEKKLTAKQVELLCTNGKTNVIKGFTSNAGKKFDAKLILVNGKLEFEF</sequence>
<dbReference type="EMBL" id="JBHUGI010000021">
    <property type="protein sequence ID" value="MFD1927886.1"/>
    <property type="molecule type" value="Genomic_DNA"/>
</dbReference>
<dbReference type="PROSITE" id="PS52039">
    <property type="entry name" value="TOPO_IA_2"/>
    <property type="match status" value="1"/>
</dbReference>
<evidence type="ECO:0000256" key="2">
    <source>
        <dbReference type="ARBA" id="ARBA00009446"/>
    </source>
</evidence>
<dbReference type="Gene3D" id="1.10.290.10">
    <property type="entry name" value="Topoisomerase I, domain 4"/>
    <property type="match status" value="1"/>
</dbReference>
<dbReference type="InterPro" id="IPR034144">
    <property type="entry name" value="TOPRIM_TopoIII"/>
</dbReference>
<keyword evidence="6" id="KW-0799">Topoisomerase</keyword>
<evidence type="ECO:0000256" key="8">
    <source>
        <dbReference type="ARBA" id="ARBA00023235"/>
    </source>
</evidence>
<reference evidence="16" key="1">
    <citation type="journal article" date="2019" name="Int. J. Syst. Evol. Microbiol.">
        <title>The Global Catalogue of Microorganisms (GCM) 10K type strain sequencing project: providing services to taxonomists for standard genome sequencing and annotation.</title>
        <authorList>
            <consortium name="The Broad Institute Genomics Platform"/>
            <consortium name="The Broad Institute Genome Sequencing Center for Infectious Disease"/>
            <person name="Wu L."/>
            <person name="Ma J."/>
        </authorList>
    </citation>
    <scope>NUCLEOTIDE SEQUENCE [LARGE SCALE GENOMIC DNA]</scope>
    <source>
        <strain evidence="16">CGMCC 4.7177</strain>
    </source>
</reference>
<accession>A0ABW4SER6</accession>
<evidence type="ECO:0000313" key="15">
    <source>
        <dbReference type="EMBL" id="MFD1927886.1"/>
    </source>
</evidence>
<dbReference type="Gene3D" id="3.40.50.140">
    <property type="match status" value="1"/>
</dbReference>
<gene>
    <name evidence="15" type="primary">topB</name>
    <name evidence="15" type="ORF">ACFSFY_07430</name>
</gene>
<dbReference type="NCBIfam" id="TIGR01056">
    <property type="entry name" value="topB"/>
    <property type="match status" value="1"/>
</dbReference>
<dbReference type="Pfam" id="PF01751">
    <property type="entry name" value="Toprim"/>
    <property type="match status" value="1"/>
</dbReference>
<keyword evidence="7" id="KW-0238">DNA-binding</keyword>
<evidence type="ECO:0000256" key="3">
    <source>
        <dbReference type="ARBA" id="ARBA00012891"/>
    </source>
</evidence>
<dbReference type="InterPro" id="IPR003601">
    <property type="entry name" value="Topo_IA_2"/>
</dbReference>
<comment type="similarity">
    <text evidence="2">Belongs to the type IA topoisomerase family.</text>
</comment>
<keyword evidence="16" id="KW-1185">Reference proteome</keyword>
<evidence type="ECO:0000256" key="6">
    <source>
        <dbReference type="ARBA" id="ARBA00023029"/>
    </source>
</evidence>
<proteinExistence type="inferred from homology"/>
<dbReference type="SUPFAM" id="SSF56712">
    <property type="entry name" value="Prokaryotic type I DNA topoisomerase"/>
    <property type="match status" value="1"/>
</dbReference>
<dbReference type="PANTHER" id="PTHR11390">
    <property type="entry name" value="PROKARYOTIC DNA TOPOISOMERASE"/>
    <property type="match status" value="1"/>
</dbReference>
<dbReference type="InterPro" id="IPR013826">
    <property type="entry name" value="Topo_IA_cen_sub3"/>
</dbReference>
<evidence type="ECO:0000256" key="1">
    <source>
        <dbReference type="ARBA" id="ARBA00000213"/>
    </source>
</evidence>
<dbReference type="PRINTS" id="PR00417">
    <property type="entry name" value="PRTPISMRASEI"/>
</dbReference>
<dbReference type="InterPro" id="IPR006171">
    <property type="entry name" value="TOPRIM_dom"/>
</dbReference>
<dbReference type="Pfam" id="PF01131">
    <property type="entry name" value="Topoisom_bac"/>
    <property type="match status" value="1"/>
</dbReference>
<dbReference type="Gene3D" id="1.10.460.10">
    <property type="entry name" value="Topoisomerase I, domain 2"/>
    <property type="match status" value="1"/>
</dbReference>
<dbReference type="Gene3D" id="2.70.20.10">
    <property type="entry name" value="Topoisomerase I, domain 3"/>
    <property type="match status" value="1"/>
</dbReference>
<evidence type="ECO:0000256" key="10">
    <source>
        <dbReference type="ARBA" id="ARBA00031985"/>
    </source>
</evidence>
<evidence type="ECO:0000259" key="14">
    <source>
        <dbReference type="PROSITE" id="PS52039"/>
    </source>
</evidence>
<dbReference type="InterPro" id="IPR013825">
    <property type="entry name" value="Topo_IA_cen_sub2"/>
</dbReference>
<name>A0ABW4SER6_9BACL</name>
<organism evidence="15 16">
    <name type="scientific">Sporosarcina siberiensis</name>
    <dbReference type="NCBI Taxonomy" id="1365606"/>
    <lineage>
        <taxon>Bacteria</taxon>
        <taxon>Bacillati</taxon>
        <taxon>Bacillota</taxon>
        <taxon>Bacilli</taxon>
        <taxon>Bacillales</taxon>
        <taxon>Caryophanaceae</taxon>
        <taxon>Sporosarcina</taxon>
    </lineage>
</organism>
<feature type="region of interest" description="Disordered" evidence="13">
    <location>
        <begin position="445"/>
        <end position="466"/>
    </location>
</feature>
<evidence type="ECO:0000256" key="9">
    <source>
        <dbReference type="ARBA" id="ARBA00030003"/>
    </source>
</evidence>
<comment type="catalytic activity">
    <reaction evidence="1">
        <text>ATP-independent breakage of single-stranded DNA, followed by passage and rejoining.</text>
        <dbReference type="EC" id="5.6.2.1"/>
    </reaction>
</comment>
<feature type="domain" description="Topo IA-type catalytic" evidence="14">
    <location>
        <begin position="157"/>
        <end position="596"/>
    </location>
</feature>
<dbReference type="InterPro" id="IPR013824">
    <property type="entry name" value="Topo_IA_cen_sub1"/>
</dbReference>
<feature type="compositionally biased region" description="Basic and acidic residues" evidence="13">
    <location>
        <begin position="445"/>
        <end position="455"/>
    </location>
</feature>
<comment type="caution">
    <text evidence="15">The sequence shown here is derived from an EMBL/GenBank/DDBJ whole genome shotgun (WGS) entry which is preliminary data.</text>
</comment>
<dbReference type="InterPro" id="IPR025589">
    <property type="entry name" value="Toprim_C_rpt"/>
</dbReference>
<dbReference type="InterPro" id="IPR023405">
    <property type="entry name" value="Topo_IA_core_domain"/>
</dbReference>
<evidence type="ECO:0000256" key="4">
    <source>
        <dbReference type="ARBA" id="ARBA00022723"/>
    </source>
</evidence>
<dbReference type="PROSITE" id="PS00396">
    <property type="entry name" value="TOPO_IA_1"/>
    <property type="match status" value="1"/>
</dbReference>
<dbReference type="Proteomes" id="UP001597218">
    <property type="component" value="Unassembled WGS sequence"/>
</dbReference>
<dbReference type="InterPro" id="IPR005738">
    <property type="entry name" value="TopoIII"/>
</dbReference>
<dbReference type="InterPro" id="IPR013497">
    <property type="entry name" value="Topo_IA_cen"/>
</dbReference>
<dbReference type="CDD" id="cd03362">
    <property type="entry name" value="TOPRIM_TopoIA_TopoIII"/>
    <property type="match status" value="1"/>
</dbReference>
<dbReference type="CDD" id="cd00186">
    <property type="entry name" value="TOP1Ac"/>
    <property type="match status" value="1"/>
</dbReference>
<dbReference type="PANTHER" id="PTHR11390:SF21">
    <property type="entry name" value="DNA TOPOISOMERASE 3-ALPHA"/>
    <property type="match status" value="1"/>
</dbReference>
<dbReference type="NCBIfam" id="NF005829">
    <property type="entry name" value="PRK07726.1"/>
    <property type="match status" value="1"/>
</dbReference>
<dbReference type="Pfam" id="PF13342">
    <property type="entry name" value="Toprim_Crpt"/>
    <property type="match status" value="1"/>
</dbReference>
<dbReference type="SMART" id="SM00493">
    <property type="entry name" value="TOPRIM"/>
    <property type="match status" value="1"/>
</dbReference>
<evidence type="ECO:0000256" key="5">
    <source>
        <dbReference type="ARBA" id="ARBA00022842"/>
    </source>
</evidence>
<evidence type="ECO:0000256" key="7">
    <source>
        <dbReference type="ARBA" id="ARBA00023125"/>
    </source>
</evidence>